<dbReference type="OrthoDB" id="10376446at2759"/>
<dbReference type="AlphaFoldDB" id="G9NG81"/>
<organism evidence="2 3">
    <name type="scientific">Hypocrea atroviridis (strain ATCC 20476 / IMI 206040)</name>
    <name type="common">Trichoderma atroviride</name>
    <dbReference type="NCBI Taxonomy" id="452589"/>
    <lineage>
        <taxon>Eukaryota</taxon>
        <taxon>Fungi</taxon>
        <taxon>Dikarya</taxon>
        <taxon>Ascomycota</taxon>
        <taxon>Pezizomycotina</taxon>
        <taxon>Sordariomycetes</taxon>
        <taxon>Hypocreomycetidae</taxon>
        <taxon>Hypocreales</taxon>
        <taxon>Hypocreaceae</taxon>
        <taxon>Trichoderma</taxon>
    </lineage>
</organism>
<evidence type="ECO:0000313" key="3">
    <source>
        <dbReference type="Proteomes" id="UP000005426"/>
    </source>
</evidence>
<protein>
    <submittedName>
        <fullName evidence="2">Uncharacterized protein</fullName>
    </submittedName>
</protein>
<dbReference type="GeneID" id="25775308"/>
<dbReference type="EMBL" id="ABDG02000014">
    <property type="protein sequence ID" value="EHK50293.1"/>
    <property type="molecule type" value="Genomic_DNA"/>
</dbReference>
<feature type="region of interest" description="Disordered" evidence="1">
    <location>
        <begin position="29"/>
        <end position="63"/>
    </location>
</feature>
<reference evidence="2 3" key="1">
    <citation type="journal article" date="2011" name="Genome Biol.">
        <title>Comparative genome sequence analysis underscores mycoparasitism as the ancestral life style of Trichoderma.</title>
        <authorList>
            <person name="Kubicek C.P."/>
            <person name="Herrera-Estrella A."/>
            <person name="Seidl-Seiboth V."/>
            <person name="Martinez D.A."/>
            <person name="Druzhinina I.S."/>
            <person name="Thon M."/>
            <person name="Zeilinger S."/>
            <person name="Casas-Flores S."/>
            <person name="Horwitz B.A."/>
            <person name="Mukherjee P.K."/>
            <person name="Mukherjee M."/>
            <person name="Kredics L."/>
            <person name="Alcaraz L.D."/>
            <person name="Aerts A."/>
            <person name="Antal Z."/>
            <person name="Atanasova L."/>
            <person name="Cervantes-Badillo M.G."/>
            <person name="Challacombe J."/>
            <person name="Chertkov O."/>
            <person name="McCluskey K."/>
            <person name="Coulpier F."/>
            <person name="Deshpande N."/>
            <person name="von Doehren H."/>
            <person name="Ebbole D.J."/>
            <person name="Esquivel-Naranjo E.U."/>
            <person name="Fekete E."/>
            <person name="Flipphi M."/>
            <person name="Glaser F."/>
            <person name="Gomez-Rodriguez E.Y."/>
            <person name="Gruber S."/>
            <person name="Han C."/>
            <person name="Henrissat B."/>
            <person name="Hermosa R."/>
            <person name="Hernandez-Onate M."/>
            <person name="Karaffa L."/>
            <person name="Kosti I."/>
            <person name="Le Crom S."/>
            <person name="Lindquist E."/>
            <person name="Lucas S."/>
            <person name="Luebeck M."/>
            <person name="Luebeck P.S."/>
            <person name="Margeot A."/>
            <person name="Metz B."/>
            <person name="Misra M."/>
            <person name="Nevalainen H."/>
            <person name="Omann M."/>
            <person name="Packer N."/>
            <person name="Perrone G."/>
            <person name="Uresti-Rivera E.E."/>
            <person name="Salamov A."/>
            <person name="Schmoll M."/>
            <person name="Seiboth B."/>
            <person name="Shapiro H."/>
            <person name="Sukno S."/>
            <person name="Tamayo-Ramos J.A."/>
            <person name="Tisch D."/>
            <person name="Wiest A."/>
            <person name="Wilkinson H.H."/>
            <person name="Zhang M."/>
            <person name="Coutinho P.M."/>
            <person name="Kenerley C.M."/>
            <person name="Monte E."/>
            <person name="Baker S.E."/>
            <person name="Grigoriev I.V."/>
        </authorList>
    </citation>
    <scope>NUCLEOTIDE SEQUENCE [LARGE SCALE GENOMIC DNA]</scope>
    <source>
        <strain evidence="3">ATCC 20476 / IMI 206040</strain>
    </source>
</reference>
<comment type="caution">
    <text evidence="2">The sequence shown here is derived from an EMBL/GenBank/DDBJ whole genome shotgun (WGS) entry which is preliminary data.</text>
</comment>
<dbReference type="HOGENOM" id="CLU_1695710_0_0_1"/>
<gene>
    <name evidence="2" type="ORF">TRIATDRAFT_132759</name>
</gene>
<evidence type="ECO:0000313" key="2">
    <source>
        <dbReference type="EMBL" id="EHK50293.1"/>
    </source>
</evidence>
<feature type="compositionally biased region" description="Polar residues" evidence="1">
    <location>
        <begin position="48"/>
        <end position="62"/>
    </location>
</feature>
<dbReference type="Proteomes" id="UP000005426">
    <property type="component" value="Unassembled WGS sequence"/>
</dbReference>
<accession>G9NG81</accession>
<proteinExistence type="predicted"/>
<dbReference type="KEGG" id="tatv:25775308"/>
<evidence type="ECO:0000256" key="1">
    <source>
        <dbReference type="SAM" id="MobiDB-lite"/>
    </source>
</evidence>
<feature type="compositionally biased region" description="Basic and acidic residues" evidence="1">
    <location>
        <begin position="29"/>
        <end position="47"/>
    </location>
</feature>
<feature type="region of interest" description="Disordered" evidence="1">
    <location>
        <begin position="133"/>
        <end position="155"/>
    </location>
</feature>
<sequence>MDQTQRKMSCKPLLPILKSQLAVVLQTHCGREKKQSEKGKSKADSTARENTSPTASDSSPGVTQLRAREFLSSQIKLDIANSLHSLSLNFAAMAQHFGVGGTVTVPARECPSTWDGVLQAEHDLVHGISEEVEYDEEDEESLFAEEEENEMDISS</sequence>
<name>G9NG81_HYPAI</name>
<keyword evidence="3" id="KW-1185">Reference proteome</keyword>